<evidence type="ECO:0000256" key="2">
    <source>
        <dbReference type="SAM" id="Phobius"/>
    </source>
</evidence>
<evidence type="ECO:0000256" key="1">
    <source>
        <dbReference type="SAM" id="MobiDB-lite"/>
    </source>
</evidence>
<feature type="transmembrane region" description="Helical" evidence="2">
    <location>
        <begin position="7"/>
        <end position="27"/>
    </location>
</feature>
<dbReference type="EnsemblMetazoa" id="GPAI045922-RA">
    <property type="protein sequence ID" value="GPAI045922-PA"/>
    <property type="gene ID" value="GPAI045922"/>
</dbReference>
<keyword evidence="2" id="KW-0812">Transmembrane</keyword>
<reference evidence="4" key="1">
    <citation type="submission" date="2014-03" db="EMBL/GenBank/DDBJ databases">
        <authorList>
            <person name="Aksoy S."/>
            <person name="Warren W."/>
            <person name="Wilson R.K."/>
        </authorList>
    </citation>
    <scope>NUCLEOTIDE SEQUENCE [LARGE SCALE GENOMIC DNA]</scope>
    <source>
        <strain evidence="4">IAEA</strain>
    </source>
</reference>
<dbReference type="GO" id="GO:0016787">
    <property type="term" value="F:hydrolase activity"/>
    <property type="evidence" value="ECO:0007669"/>
    <property type="project" value="TreeGrafter"/>
</dbReference>
<evidence type="ECO:0000313" key="4">
    <source>
        <dbReference type="Proteomes" id="UP000092445"/>
    </source>
</evidence>
<organism evidence="3 4">
    <name type="scientific">Glossina pallidipes</name>
    <name type="common">Tsetse fly</name>
    <dbReference type="NCBI Taxonomy" id="7398"/>
    <lineage>
        <taxon>Eukaryota</taxon>
        <taxon>Metazoa</taxon>
        <taxon>Ecdysozoa</taxon>
        <taxon>Arthropoda</taxon>
        <taxon>Hexapoda</taxon>
        <taxon>Insecta</taxon>
        <taxon>Pterygota</taxon>
        <taxon>Neoptera</taxon>
        <taxon>Endopterygota</taxon>
        <taxon>Diptera</taxon>
        <taxon>Brachycera</taxon>
        <taxon>Muscomorpha</taxon>
        <taxon>Hippoboscoidea</taxon>
        <taxon>Glossinidae</taxon>
        <taxon>Glossina</taxon>
    </lineage>
</organism>
<dbReference type="GO" id="GO:0012505">
    <property type="term" value="C:endomembrane system"/>
    <property type="evidence" value="ECO:0007669"/>
    <property type="project" value="TreeGrafter"/>
</dbReference>
<dbReference type="Proteomes" id="UP000092445">
    <property type="component" value="Unassembled WGS sequence"/>
</dbReference>
<reference evidence="3" key="2">
    <citation type="submission" date="2020-05" db="UniProtKB">
        <authorList>
            <consortium name="EnsemblMetazoa"/>
        </authorList>
    </citation>
    <scope>IDENTIFICATION</scope>
    <source>
        <strain evidence="3">IAEA</strain>
    </source>
</reference>
<keyword evidence="2" id="KW-1133">Transmembrane helix</keyword>
<dbReference type="AlphaFoldDB" id="A0A1B0AHI2"/>
<feature type="region of interest" description="Disordered" evidence="1">
    <location>
        <begin position="430"/>
        <end position="494"/>
    </location>
</feature>
<protein>
    <recommendedName>
        <fullName evidence="5">Adipocyte plasma membrane-associated protein</fullName>
    </recommendedName>
</protein>
<dbReference type="InterPro" id="IPR011042">
    <property type="entry name" value="6-blade_b-propeller_TolB-like"/>
</dbReference>
<accession>A0A1B0AHI2</accession>
<dbReference type="PANTHER" id="PTHR10426">
    <property type="entry name" value="STRICTOSIDINE SYNTHASE-RELATED"/>
    <property type="match status" value="1"/>
</dbReference>
<evidence type="ECO:0000313" key="3">
    <source>
        <dbReference type="EnsemblMetazoa" id="GPAI045922-PA"/>
    </source>
</evidence>
<dbReference type="SUPFAM" id="SSF63829">
    <property type="entry name" value="Calcium-dependent phosphotriesterase"/>
    <property type="match status" value="1"/>
</dbReference>
<keyword evidence="2" id="KW-0472">Membrane</keyword>
<sequence>MGLLYGVGIRAVNFIVVFLIVCLIPGLPPRTTFPFVGFKLAAKKDLKGALEPNHHLDNAERLLNNRVYGPECLIARNNEIYMGIHGGEVIKANGDHVTHVTKLGQACGFLFPVEDVFEESRCGRPLGLAFDTKGNNLIIADAYYGIWLVDLKSKKKQLLVSPQQELPGKTINRPAKLFNDVAVDKEGNVYWTDSSSDFLLQDLVFTAFANPSGRPEEDFLVVAETGASRLMKYYLRGSNAGKGEVFVEGLPGLPDNLTPNEDGIWVPLILSVDSQNPSLFAIFTEFPNLRLFLARILYLFEAPFRAINNIYPNRFSQRFVHFIGHGESVSFMIPKRATIVRLDWDGNIVGSLHGFDKSVGAACHVLEFNDYLYLGSPFNRFLARVKSPVQKKPVLQARINNVRYEGMEIEPSLKPRMEKTTTAPPVVTKPTVTHARSTPTTPKPPIISVKTTGIPSASTTTTTPARTSLKSSTTEKPSTTKTVKSPSMEGTRIPKEPAPIIENIPADNVAPKQEKLKSSPIVRHRISVLSTMSFFSAYGCNNNATPPKIHFAGLSHLVALDIITTYRKVKGLIIYGRSVYQKRRSIYVHVHASKRLQRPPKQNGSIDNIVPASEVKPSLEPIYSTSLIGSTPGESINTTGMYAEISFKISPSGYDLIVPYSFPMVCSTKSLQKSSKSDKDFIPPHEFELIKSTGAEVLGSCGYRNKKSISSAQIYFELAINRSVICVVKSPLFWSNKQKDLIISFSTPTWHLMHVDVSYRTRDILKLQNRKKVNCEKEWEILLACLWETDQLVPSSIWPLSSYDYEILSDDINEANRVSVCFPDPPTPTNKALLQGLSKIRFILNN</sequence>
<keyword evidence="4" id="KW-1185">Reference proteome</keyword>
<dbReference type="PANTHER" id="PTHR10426:SF88">
    <property type="entry name" value="ADIPOCYTE PLASMA MEMBRANE-ASSOCIATED PROTEIN HEMOMUCIN-RELATED"/>
    <property type="match status" value="1"/>
</dbReference>
<dbReference type="VEuPathDB" id="VectorBase:GPAI045922"/>
<evidence type="ECO:0008006" key="5">
    <source>
        <dbReference type="Google" id="ProtNLM"/>
    </source>
</evidence>
<dbReference type="Gene3D" id="2.120.10.30">
    <property type="entry name" value="TolB, C-terminal domain"/>
    <property type="match status" value="2"/>
</dbReference>
<proteinExistence type="predicted"/>
<name>A0A1B0AHI2_GLOPL</name>
<feature type="compositionally biased region" description="Low complexity" evidence="1">
    <location>
        <begin position="430"/>
        <end position="487"/>
    </location>
</feature>
<dbReference type="Pfam" id="PF20067">
    <property type="entry name" value="SSL_N"/>
    <property type="match status" value="1"/>
</dbReference>
<dbReference type="STRING" id="7398.A0A1B0AHI2"/>